<keyword evidence="3" id="KW-1185">Reference proteome</keyword>
<name>A0A081BMN4_9BACT</name>
<dbReference type="Proteomes" id="UP000030700">
    <property type="component" value="Unassembled WGS sequence"/>
</dbReference>
<comment type="similarity">
    <text evidence="1">Belongs to the MEMO1 family.</text>
</comment>
<protein>
    <recommendedName>
        <fullName evidence="4">AmmeMemoRadiSam system protein B</fullName>
    </recommendedName>
</protein>
<gene>
    <name evidence="2" type="ORF">U14_02895</name>
</gene>
<dbReference type="PANTHER" id="PTHR11060:SF0">
    <property type="entry name" value="PROTEIN MEMO1"/>
    <property type="match status" value="1"/>
</dbReference>
<dbReference type="Gene3D" id="3.40.830.10">
    <property type="entry name" value="LigB-like"/>
    <property type="match status" value="1"/>
</dbReference>
<dbReference type="PANTHER" id="PTHR11060">
    <property type="entry name" value="PROTEIN MEMO1"/>
    <property type="match status" value="1"/>
</dbReference>
<evidence type="ECO:0008006" key="4">
    <source>
        <dbReference type="Google" id="ProtNLM"/>
    </source>
</evidence>
<proteinExistence type="inferred from homology"/>
<dbReference type="InterPro" id="IPR002737">
    <property type="entry name" value="MEMO1_fam"/>
</dbReference>
<dbReference type="SUPFAM" id="SSF53213">
    <property type="entry name" value="LigB-like"/>
    <property type="match status" value="1"/>
</dbReference>
<accession>A0A081BMN4</accession>
<dbReference type="CDD" id="cd07361">
    <property type="entry name" value="MEMO_like"/>
    <property type="match status" value="1"/>
</dbReference>
<dbReference type="Pfam" id="PF01875">
    <property type="entry name" value="Memo"/>
    <property type="match status" value="1"/>
</dbReference>
<organism evidence="2 3">
    <name type="scientific">Candidatus Moduliflexus flocculans</name>
    <dbReference type="NCBI Taxonomy" id="1499966"/>
    <lineage>
        <taxon>Bacteria</taxon>
        <taxon>Candidatus Moduliflexota</taxon>
        <taxon>Candidatus Moduliflexia</taxon>
        <taxon>Candidatus Moduliflexales</taxon>
        <taxon>Candidatus Moduliflexaceae</taxon>
    </lineage>
</organism>
<dbReference type="HOGENOM" id="CLU_038085_2_0_0"/>
<evidence type="ECO:0000313" key="2">
    <source>
        <dbReference type="EMBL" id="GAK51650.1"/>
    </source>
</evidence>
<reference evidence="2 3" key="1">
    <citation type="journal article" date="2015" name="PeerJ">
        <title>First genomic representation of candidate bacterial phylum KSB3 points to enhanced environmental sensing as a trigger of wastewater bulking.</title>
        <authorList>
            <person name="Sekiguchi Y."/>
            <person name="Ohashi A."/>
            <person name="Parks D.H."/>
            <person name="Yamauchi T."/>
            <person name="Tyson G.W."/>
            <person name="Hugenholtz P."/>
        </authorList>
    </citation>
    <scope>NUCLEOTIDE SEQUENCE [LARGE SCALE GENOMIC DNA]</scope>
</reference>
<evidence type="ECO:0000256" key="1">
    <source>
        <dbReference type="ARBA" id="ARBA00006315"/>
    </source>
</evidence>
<dbReference type="EMBL" id="DF820457">
    <property type="protein sequence ID" value="GAK51650.1"/>
    <property type="molecule type" value="Genomic_DNA"/>
</dbReference>
<evidence type="ECO:0000313" key="3">
    <source>
        <dbReference type="Proteomes" id="UP000030700"/>
    </source>
</evidence>
<dbReference type="STRING" id="1499966.U14_02895"/>
<dbReference type="NCBIfam" id="TIGR04336">
    <property type="entry name" value="AmmeMemoSam_B"/>
    <property type="match status" value="1"/>
</dbReference>
<sequence length="288" mass="30684">MNTIRKAYRAGSFYPASDRACREQIAACLGDYQPPAEPAHVIAGIVPHAGWMFSGPTAAKVFKSFDEKAEPQTFLIFGAVHVWDIGRNAAIFAEGAWQTPCGEVEIDREFAAAILEICPDLVDNEPAAHIREHSIEVQVPFIQYLFPEAKIVPIMVNPNHAAVDVGRRIGECLASYPTLVAILGSTDLTHYGPSFGFTPFGTGAASLAPMKANDQKIIDLATTMKAADVVLEAEKHRNACGAGAIAATVAAAAALGAAKGYLLEHTTSQEVMPERPASDFVGYAGIVF</sequence>
<dbReference type="AlphaFoldDB" id="A0A081BMN4"/>